<evidence type="ECO:0000313" key="3">
    <source>
        <dbReference type="Proteomes" id="UP000811246"/>
    </source>
</evidence>
<organism evidence="2 3">
    <name type="scientific">Carya illinoinensis</name>
    <name type="common">Pecan</name>
    <dbReference type="NCBI Taxonomy" id="32201"/>
    <lineage>
        <taxon>Eukaryota</taxon>
        <taxon>Viridiplantae</taxon>
        <taxon>Streptophyta</taxon>
        <taxon>Embryophyta</taxon>
        <taxon>Tracheophyta</taxon>
        <taxon>Spermatophyta</taxon>
        <taxon>Magnoliopsida</taxon>
        <taxon>eudicotyledons</taxon>
        <taxon>Gunneridae</taxon>
        <taxon>Pentapetalae</taxon>
        <taxon>rosids</taxon>
        <taxon>fabids</taxon>
        <taxon>Fagales</taxon>
        <taxon>Juglandaceae</taxon>
        <taxon>Carya</taxon>
    </lineage>
</organism>
<keyword evidence="1" id="KW-0472">Membrane</keyword>
<keyword evidence="1" id="KW-0812">Transmembrane</keyword>
<evidence type="ECO:0000313" key="2">
    <source>
        <dbReference type="EMBL" id="KAG6734405.1"/>
    </source>
</evidence>
<dbReference type="AlphaFoldDB" id="A0A922K8V7"/>
<sequence length="87" mass="9765">MVVLFSGCPQEIRPSSSKLHEFPKEKIIGVVLSFLFVLFWNRIFLLGFLRPLCSSSFTHLLSATSAQSLWKPTGIKGSSYILKGVIY</sequence>
<reference evidence="2" key="1">
    <citation type="submission" date="2021-01" db="EMBL/GenBank/DDBJ databases">
        <authorList>
            <person name="Lovell J.T."/>
            <person name="Bentley N."/>
            <person name="Bhattarai G."/>
            <person name="Jenkins J.W."/>
            <person name="Sreedasyam A."/>
            <person name="Alarcon Y."/>
            <person name="Bock C."/>
            <person name="Boston L."/>
            <person name="Carlson J."/>
            <person name="Cervantes K."/>
            <person name="Clermont K."/>
            <person name="Krom N."/>
            <person name="Kubenka K."/>
            <person name="Mamidi S."/>
            <person name="Mattison C."/>
            <person name="Monteros M."/>
            <person name="Pisani C."/>
            <person name="Plott C."/>
            <person name="Rajasekar S."/>
            <person name="Rhein H.S."/>
            <person name="Rohla C."/>
            <person name="Song M."/>
            <person name="Hilaire R.S."/>
            <person name="Shu S."/>
            <person name="Wells L."/>
            <person name="Wang X."/>
            <person name="Webber J."/>
            <person name="Heerema R.J."/>
            <person name="Klein P."/>
            <person name="Conner P."/>
            <person name="Grauke L."/>
            <person name="Grimwood J."/>
            <person name="Schmutz J."/>
            <person name="Randall J.J."/>
        </authorList>
    </citation>
    <scope>NUCLEOTIDE SEQUENCE</scope>
    <source>
        <tissue evidence="2">Leaf</tissue>
    </source>
</reference>
<accession>A0A922K8V7</accession>
<dbReference type="EMBL" id="CM031825">
    <property type="protein sequence ID" value="KAG6734405.1"/>
    <property type="molecule type" value="Genomic_DNA"/>
</dbReference>
<dbReference type="Proteomes" id="UP000811246">
    <property type="component" value="Chromosome 1"/>
</dbReference>
<keyword evidence="1" id="KW-1133">Transmembrane helix</keyword>
<evidence type="ECO:0000256" key="1">
    <source>
        <dbReference type="SAM" id="Phobius"/>
    </source>
</evidence>
<feature type="transmembrane region" description="Helical" evidence="1">
    <location>
        <begin position="27"/>
        <end position="49"/>
    </location>
</feature>
<gene>
    <name evidence="2" type="ORF">I3842_01G271500</name>
</gene>
<protein>
    <submittedName>
        <fullName evidence="2">Uncharacterized protein</fullName>
    </submittedName>
</protein>
<comment type="caution">
    <text evidence="2">The sequence shown here is derived from an EMBL/GenBank/DDBJ whole genome shotgun (WGS) entry which is preliminary data.</text>
</comment>
<proteinExistence type="predicted"/>
<name>A0A922K8V7_CARIL</name>